<dbReference type="Proteomes" id="UP000000851">
    <property type="component" value="Chromosome"/>
</dbReference>
<dbReference type="AlphaFoldDB" id="C7Q2X4"/>
<reference evidence="1 2" key="1">
    <citation type="journal article" date="2009" name="Stand. Genomic Sci.">
        <title>Complete genome sequence of Catenulispora acidiphila type strain (ID 139908).</title>
        <authorList>
            <person name="Copeland A."/>
            <person name="Lapidus A."/>
            <person name="Glavina Del Rio T."/>
            <person name="Nolan M."/>
            <person name="Lucas S."/>
            <person name="Chen F."/>
            <person name="Tice H."/>
            <person name="Cheng J.F."/>
            <person name="Bruce D."/>
            <person name="Goodwin L."/>
            <person name="Pitluck S."/>
            <person name="Mikhailova N."/>
            <person name="Pati A."/>
            <person name="Ivanova N."/>
            <person name="Mavromatis K."/>
            <person name="Chen A."/>
            <person name="Palaniappan K."/>
            <person name="Chain P."/>
            <person name="Land M."/>
            <person name="Hauser L."/>
            <person name="Chang Y.J."/>
            <person name="Jeffries C.D."/>
            <person name="Chertkov O."/>
            <person name="Brettin T."/>
            <person name="Detter J.C."/>
            <person name="Han C."/>
            <person name="Ali Z."/>
            <person name="Tindall B.J."/>
            <person name="Goker M."/>
            <person name="Bristow J."/>
            <person name="Eisen J.A."/>
            <person name="Markowitz V."/>
            <person name="Hugenholtz P."/>
            <person name="Kyrpides N.C."/>
            <person name="Klenk H.P."/>
        </authorList>
    </citation>
    <scope>NUCLEOTIDE SEQUENCE [LARGE SCALE GENOMIC DNA]</scope>
    <source>
        <strain evidence="2">DSM 44928 / JCM 14897 / NBRC 102108 / NRRL B-24433 / ID139908</strain>
    </source>
</reference>
<accession>C7Q2X4</accession>
<gene>
    <name evidence="1" type="ordered locus">Caci_2957</name>
</gene>
<evidence type="ECO:0000313" key="1">
    <source>
        <dbReference type="EMBL" id="ACU71866.1"/>
    </source>
</evidence>
<dbReference type="RefSeq" id="WP_012787159.1">
    <property type="nucleotide sequence ID" value="NC_013131.1"/>
</dbReference>
<dbReference type="HOGENOM" id="CLU_2506644_0_0_11"/>
<protein>
    <submittedName>
        <fullName evidence="1">Uncharacterized protein</fullName>
    </submittedName>
</protein>
<dbReference type="InParanoid" id="C7Q2X4"/>
<dbReference type="EMBL" id="CP001700">
    <property type="protein sequence ID" value="ACU71866.1"/>
    <property type="molecule type" value="Genomic_DNA"/>
</dbReference>
<dbReference type="KEGG" id="cai:Caci_2957"/>
<dbReference type="STRING" id="479433.Caci_2957"/>
<name>C7Q2X4_CATAD</name>
<proteinExistence type="predicted"/>
<evidence type="ECO:0000313" key="2">
    <source>
        <dbReference type="Proteomes" id="UP000000851"/>
    </source>
</evidence>
<keyword evidence="2" id="KW-1185">Reference proteome</keyword>
<organism evidence="1 2">
    <name type="scientific">Catenulispora acidiphila (strain DSM 44928 / JCM 14897 / NBRC 102108 / NRRL B-24433 / ID139908)</name>
    <dbReference type="NCBI Taxonomy" id="479433"/>
    <lineage>
        <taxon>Bacteria</taxon>
        <taxon>Bacillati</taxon>
        <taxon>Actinomycetota</taxon>
        <taxon>Actinomycetes</taxon>
        <taxon>Catenulisporales</taxon>
        <taxon>Catenulisporaceae</taxon>
        <taxon>Catenulispora</taxon>
    </lineage>
</organism>
<sequence>MTDSLYGQPALTVAALNEFLAGIERNKKRLVCAADMYERVRDAVRDGGYGIAYTVIECSWLDDGQVLLMASEAEMADLYGVEFPP</sequence>